<name>A0A0M0K4E0_9EUKA</name>
<dbReference type="AlphaFoldDB" id="A0A0M0K4E0"/>
<organism evidence="1 2">
    <name type="scientific">Chrysochromulina tobinii</name>
    <dbReference type="NCBI Taxonomy" id="1460289"/>
    <lineage>
        <taxon>Eukaryota</taxon>
        <taxon>Haptista</taxon>
        <taxon>Haptophyta</taxon>
        <taxon>Prymnesiophyceae</taxon>
        <taxon>Prymnesiales</taxon>
        <taxon>Chrysochromulinaceae</taxon>
        <taxon>Chrysochromulina</taxon>
    </lineage>
</organism>
<evidence type="ECO:0000313" key="1">
    <source>
        <dbReference type="EMBL" id="KOO33741.1"/>
    </source>
</evidence>
<reference evidence="2" key="1">
    <citation type="journal article" date="2015" name="PLoS Genet.">
        <title>Genome Sequence and Transcriptome Analyses of Chrysochromulina tobin: Metabolic Tools for Enhanced Algal Fitness in the Prominent Order Prymnesiales (Haptophyceae).</title>
        <authorList>
            <person name="Hovde B.T."/>
            <person name="Deodato C.R."/>
            <person name="Hunsperger H.M."/>
            <person name="Ryken S.A."/>
            <person name="Yost W."/>
            <person name="Jha R.K."/>
            <person name="Patterson J."/>
            <person name="Monnat R.J. Jr."/>
            <person name="Barlow S.B."/>
            <person name="Starkenburg S.R."/>
            <person name="Cattolico R.A."/>
        </authorList>
    </citation>
    <scope>NUCLEOTIDE SEQUENCE</scope>
    <source>
        <strain evidence="2">CCMP291</strain>
    </source>
</reference>
<evidence type="ECO:0000313" key="2">
    <source>
        <dbReference type="Proteomes" id="UP000037460"/>
    </source>
</evidence>
<proteinExistence type="predicted"/>
<sequence>MGTLPGILASCGEIVQELPNPIKGRGAFNPAAGADGAMPTGFDTADAAGQAGGAAGWKAGGGGVAGGQHYAQLRLEHYHSPAKQPPIGKLKPYRPESQVSFGGPARILYPSSDVMIRGKFPGY</sequence>
<gene>
    <name evidence="1" type="ORF">Ctob_005511</name>
</gene>
<protein>
    <submittedName>
        <fullName evidence="1">Uncharacterized protein</fullName>
    </submittedName>
</protein>
<dbReference type="Proteomes" id="UP000037460">
    <property type="component" value="Unassembled WGS sequence"/>
</dbReference>
<dbReference type="EMBL" id="JWZX01001440">
    <property type="protein sequence ID" value="KOO33741.1"/>
    <property type="molecule type" value="Genomic_DNA"/>
</dbReference>
<comment type="caution">
    <text evidence="1">The sequence shown here is derived from an EMBL/GenBank/DDBJ whole genome shotgun (WGS) entry which is preliminary data.</text>
</comment>
<keyword evidence="2" id="KW-1185">Reference proteome</keyword>
<accession>A0A0M0K4E0</accession>